<dbReference type="AlphaFoldDB" id="A0ABD6A955"/>
<dbReference type="PANTHER" id="PTHR34236">
    <property type="entry name" value="DIMETHYL SULFOXIDE REDUCTASE TRANSCRIPTIONAL ACTIVATOR"/>
    <property type="match status" value="1"/>
</dbReference>
<proteinExistence type="predicted"/>
<feature type="domain" description="HTH bat-type" evidence="3">
    <location>
        <begin position="171"/>
        <end position="222"/>
    </location>
</feature>
<evidence type="ECO:0000313" key="5">
    <source>
        <dbReference type="EMBL" id="MFC7317086.1"/>
    </source>
</evidence>
<gene>
    <name evidence="5" type="ORF">ACFQPE_09795</name>
</gene>
<dbReference type="Pfam" id="PF04967">
    <property type="entry name" value="HTH_10"/>
    <property type="match status" value="1"/>
</dbReference>
<evidence type="ECO:0000259" key="3">
    <source>
        <dbReference type="Pfam" id="PF04967"/>
    </source>
</evidence>
<keyword evidence="2" id="KW-0804">Transcription</keyword>
<dbReference type="GeneID" id="79316260"/>
<comment type="caution">
    <text evidence="5">The sequence shown here is derived from an EMBL/GenBank/DDBJ whole genome shotgun (WGS) entry which is preliminary data.</text>
</comment>
<dbReference type="InterPro" id="IPR056486">
    <property type="entry name" value="HVO_2525_N"/>
</dbReference>
<feature type="domain" description="HVO-2525 N-terminal" evidence="4">
    <location>
        <begin position="3"/>
        <end position="138"/>
    </location>
</feature>
<name>A0ABD6A955_9EURY</name>
<dbReference type="InterPro" id="IPR007050">
    <property type="entry name" value="HTH_bacterioopsin"/>
</dbReference>
<keyword evidence="1" id="KW-0805">Transcription regulation</keyword>
<dbReference type="RefSeq" id="WP_276303658.1">
    <property type="nucleotide sequence ID" value="NZ_CP119992.1"/>
</dbReference>
<dbReference type="PANTHER" id="PTHR34236:SF1">
    <property type="entry name" value="DIMETHYL SULFOXIDE REDUCTASE TRANSCRIPTIONAL ACTIVATOR"/>
    <property type="match status" value="1"/>
</dbReference>
<keyword evidence="6" id="KW-1185">Reference proteome</keyword>
<evidence type="ECO:0000256" key="2">
    <source>
        <dbReference type="ARBA" id="ARBA00023163"/>
    </source>
</evidence>
<organism evidence="5 6">
    <name type="scientific">Halomarina halobia</name>
    <dbReference type="NCBI Taxonomy" id="3033386"/>
    <lineage>
        <taxon>Archaea</taxon>
        <taxon>Methanobacteriati</taxon>
        <taxon>Methanobacteriota</taxon>
        <taxon>Stenosarchaea group</taxon>
        <taxon>Halobacteria</taxon>
        <taxon>Halobacteriales</taxon>
        <taxon>Natronomonadaceae</taxon>
        <taxon>Halomarina</taxon>
    </lineage>
</organism>
<evidence type="ECO:0000259" key="4">
    <source>
        <dbReference type="Pfam" id="PF24279"/>
    </source>
</evidence>
<dbReference type="EMBL" id="JBHTBF010000002">
    <property type="protein sequence ID" value="MFC7317086.1"/>
    <property type="molecule type" value="Genomic_DNA"/>
</dbReference>
<dbReference type="Proteomes" id="UP001596547">
    <property type="component" value="Unassembled WGS sequence"/>
</dbReference>
<reference evidence="5 6" key="1">
    <citation type="journal article" date="2019" name="Int. J. Syst. Evol. Microbiol.">
        <title>The Global Catalogue of Microorganisms (GCM) 10K type strain sequencing project: providing services to taxonomists for standard genome sequencing and annotation.</title>
        <authorList>
            <consortium name="The Broad Institute Genomics Platform"/>
            <consortium name="The Broad Institute Genome Sequencing Center for Infectious Disease"/>
            <person name="Wu L."/>
            <person name="Ma J."/>
        </authorList>
    </citation>
    <scope>NUCLEOTIDE SEQUENCE [LARGE SCALE GENOMIC DNA]</scope>
    <source>
        <strain evidence="5 6">PSR21</strain>
    </source>
</reference>
<accession>A0ABD6A955</accession>
<evidence type="ECO:0000313" key="6">
    <source>
        <dbReference type="Proteomes" id="UP001596547"/>
    </source>
</evidence>
<sequence>MIDITLDMEQYDCPFIDASDECAASFSASQWEFDRRTDCLETRMIAEGADRDALDNALEVLRTHPHLHEYELLSRRGAAAHIRTTIDETAAMHTIRESGGYVTGPFHIEDGSELWHVGFDREDGANGTLSRLERDNEFDVVSRRSVELADLRGFVRNATAAMTLIEGCRDLSPTERRTLEVAVNEGYFESPRGATLGTLAERFDVSKPAVSKTLRRGQSKTISRITEALEALE</sequence>
<protein>
    <submittedName>
        <fullName evidence="5">Helix-turn-helix domain-containing protein</fullName>
    </submittedName>
</protein>
<dbReference type="Pfam" id="PF24279">
    <property type="entry name" value="HVO_2525_N"/>
    <property type="match status" value="1"/>
</dbReference>
<evidence type="ECO:0000256" key="1">
    <source>
        <dbReference type="ARBA" id="ARBA00023015"/>
    </source>
</evidence>